<proteinExistence type="predicted"/>
<evidence type="ECO:0000313" key="2">
    <source>
        <dbReference type="Proteomes" id="UP001152747"/>
    </source>
</evidence>
<dbReference type="AlphaFoldDB" id="A0A9P1J108"/>
<organism evidence="1 2">
    <name type="scientific">Caenorhabditis angaria</name>
    <dbReference type="NCBI Taxonomy" id="860376"/>
    <lineage>
        <taxon>Eukaryota</taxon>
        <taxon>Metazoa</taxon>
        <taxon>Ecdysozoa</taxon>
        <taxon>Nematoda</taxon>
        <taxon>Chromadorea</taxon>
        <taxon>Rhabditida</taxon>
        <taxon>Rhabditina</taxon>
        <taxon>Rhabditomorpha</taxon>
        <taxon>Rhabditoidea</taxon>
        <taxon>Rhabditidae</taxon>
        <taxon>Peloderinae</taxon>
        <taxon>Caenorhabditis</taxon>
    </lineage>
</organism>
<name>A0A9P1J108_9PELO</name>
<accession>A0A9P1J108</accession>
<comment type="caution">
    <text evidence="1">The sequence shown here is derived from an EMBL/GenBank/DDBJ whole genome shotgun (WGS) entry which is preliminary data.</text>
</comment>
<evidence type="ECO:0000313" key="1">
    <source>
        <dbReference type="EMBL" id="CAI5454292.1"/>
    </source>
</evidence>
<gene>
    <name evidence="1" type="ORF">CAMP_LOCUS16929</name>
</gene>
<reference evidence="1" key="1">
    <citation type="submission" date="2022-11" db="EMBL/GenBank/DDBJ databases">
        <authorList>
            <person name="Kikuchi T."/>
        </authorList>
    </citation>
    <scope>NUCLEOTIDE SEQUENCE</scope>
    <source>
        <strain evidence="1">PS1010</strain>
    </source>
</reference>
<protein>
    <submittedName>
        <fullName evidence="1">Uncharacterized protein</fullName>
    </submittedName>
</protein>
<sequence length="75" mass="8760">MYYANQWLGICLKQCDFYEKLRLLVGTIKNQLSLCYITSPLHGFFRSIEIKTSKQTTTFSIVYCSAYFVNKLSND</sequence>
<dbReference type="EMBL" id="CANHGI010000006">
    <property type="protein sequence ID" value="CAI5454292.1"/>
    <property type="molecule type" value="Genomic_DNA"/>
</dbReference>
<dbReference type="Proteomes" id="UP001152747">
    <property type="component" value="Unassembled WGS sequence"/>
</dbReference>
<keyword evidence="2" id="KW-1185">Reference proteome</keyword>